<feature type="transmembrane region" description="Helical" evidence="3">
    <location>
        <begin position="456"/>
        <end position="477"/>
    </location>
</feature>
<protein>
    <submittedName>
        <fullName evidence="5">Acid protease</fullName>
    </submittedName>
</protein>
<keyword evidence="3" id="KW-1133">Transmembrane helix</keyword>
<evidence type="ECO:0000256" key="3">
    <source>
        <dbReference type="SAM" id="Phobius"/>
    </source>
</evidence>
<reference evidence="5 6" key="1">
    <citation type="submission" date="2015-04" db="EMBL/GenBank/DDBJ databases">
        <title>Complete genome sequence of Schizopora paradoxa KUC8140, a cosmopolitan wood degrader in East Asia.</title>
        <authorList>
            <consortium name="DOE Joint Genome Institute"/>
            <person name="Min B."/>
            <person name="Park H."/>
            <person name="Jang Y."/>
            <person name="Kim J.-J."/>
            <person name="Kim K.H."/>
            <person name="Pangilinan J."/>
            <person name="Lipzen A."/>
            <person name="Riley R."/>
            <person name="Grigoriev I.V."/>
            <person name="Spatafora J.W."/>
            <person name="Choi I.-G."/>
        </authorList>
    </citation>
    <scope>NUCLEOTIDE SEQUENCE [LARGE SCALE GENOMIC DNA]</scope>
    <source>
        <strain evidence="5 6">KUC8140</strain>
    </source>
</reference>
<accession>A0A0H2SCA9</accession>
<feature type="domain" description="Peptidase A1" evidence="4">
    <location>
        <begin position="41"/>
        <end position="414"/>
    </location>
</feature>
<keyword evidence="5" id="KW-0378">Hydrolase</keyword>
<name>A0A0H2SCA9_9AGAM</name>
<dbReference type="PANTHER" id="PTHR47966">
    <property type="entry name" value="BETA-SITE APP-CLEAVING ENZYME, ISOFORM A-RELATED"/>
    <property type="match status" value="1"/>
</dbReference>
<evidence type="ECO:0000256" key="2">
    <source>
        <dbReference type="SAM" id="MobiDB-lite"/>
    </source>
</evidence>
<feature type="compositionally biased region" description="Low complexity" evidence="2">
    <location>
        <begin position="643"/>
        <end position="661"/>
    </location>
</feature>
<dbReference type="OrthoDB" id="2747330at2759"/>
<keyword evidence="3" id="KW-0812">Transmembrane</keyword>
<dbReference type="PRINTS" id="PR00792">
    <property type="entry name" value="PEPSIN"/>
</dbReference>
<dbReference type="InterPro" id="IPR001461">
    <property type="entry name" value="Aspartic_peptidase_A1"/>
</dbReference>
<dbReference type="GO" id="GO:0006508">
    <property type="term" value="P:proteolysis"/>
    <property type="evidence" value="ECO:0007669"/>
    <property type="project" value="UniProtKB-KW"/>
</dbReference>
<feature type="region of interest" description="Disordered" evidence="2">
    <location>
        <begin position="614"/>
        <end position="661"/>
    </location>
</feature>
<comment type="similarity">
    <text evidence="1">Belongs to the peptidase A1 family.</text>
</comment>
<dbReference type="EMBL" id="KQ085887">
    <property type="protein sequence ID" value="KLO19378.1"/>
    <property type="molecule type" value="Genomic_DNA"/>
</dbReference>
<evidence type="ECO:0000259" key="4">
    <source>
        <dbReference type="PROSITE" id="PS51767"/>
    </source>
</evidence>
<dbReference type="InterPro" id="IPR021109">
    <property type="entry name" value="Peptidase_aspartic_dom_sf"/>
</dbReference>
<evidence type="ECO:0000313" key="5">
    <source>
        <dbReference type="EMBL" id="KLO19378.1"/>
    </source>
</evidence>
<dbReference type="SUPFAM" id="SSF50630">
    <property type="entry name" value="Acid proteases"/>
    <property type="match status" value="1"/>
</dbReference>
<dbReference type="STRING" id="27342.A0A0H2SCA9"/>
<organism evidence="5 6">
    <name type="scientific">Schizopora paradoxa</name>
    <dbReference type="NCBI Taxonomy" id="27342"/>
    <lineage>
        <taxon>Eukaryota</taxon>
        <taxon>Fungi</taxon>
        <taxon>Dikarya</taxon>
        <taxon>Basidiomycota</taxon>
        <taxon>Agaricomycotina</taxon>
        <taxon>Agaricomycetes</taxon>
        <taxon>Hymenochaetales</taxon>
        <taxon>Schizoporaceae</taxon>
        <taxon>Schizopora</taxon>
    </lineage>
</organism>
<dbReference type="InParanoid" id="A0A0H2SCA9"/>
<feature type="region of interest" description="Disordered" evidence="2">
    <location>
        <begin position="1"/>
        <end position="23"/>
    </location>
</feature>
<keyword evidence="5" id="KW-0645">Protease</keyword>
<dbReference type="Proteomes" id="UP000053477">
    <property type="component" value="Unassembled WGS sequence"/>
</dbReference>
<proteinExistence type="inferred from homology"/>
<feature type="region of interest" description="Disordered" evidence="2">
    <location>
        <begin position="515"/>
        <end position="564"/>
    </location>
</feature>
<dbReference type="PROSITE" id="PS51767">
    <property type="entry name" value="PEPTIDASE_A1"/>
    <property type="match status" value="1"/>
</dbReference>
<evidence type="ECO:0000313" key="6">
    <source>
        <dbReference type="Proteomes" id="UP000053477"/>
    </source>
</evidence>
<dbReference type="GO" id="GO:0004190">
    <property type="term" value="F:aspartic-type endopeptidase activity"/>
    <property type="evidence" value="ECO:0007669"/>
    <property type="project" value="InterPro"/>
</dbReference>
<feature type="compositionally biased region" description="Basic and acidic residues" evidence="2">
    <location>
        <begin position="629"/>
        <end position="642"/>
    </location>
</feature>
<sequence length="757" mass="80311">MWGFDTTDTNTKEKRDEGDGGADGMVLSMKMLGDGLYSAIYTVPVSVGSNDQSFGLQVDTGSSDMWIASTSCSSSACTGSGVSRYNPSVSSTASGQTFQIPYLSGEVSGPIVWDSVTLGSYSIQNQALAGATTVVNETLQPNYSGIMGLALPINSVISQTITASTTNSPSGATFLTNLFTASPAPSQSLISILLERPGTSRVPSLLGVGRHPSNDYLSTFFTSSSSDISSTSQGPLTIDPSKVAYSSLVSNSGSAYFWKDEVRAITVYVDGQARSVSLGKSVSGDAFPDAVLDTGIPYIITTPSLANAIWGSLGVSPASDGNYYLPCKTPLNMTITLGDRGEIPLHPLDLTTPSLSDPSSSTCVGLIQQDSALENPSLGVGDMILGVPFFRNVYTVLSFNVSSSTITNPSLGLLNITDPTIALNEFNTVRVLDLPLDSTQTTSSGSGRKLSVGLEVLFGLAGFVVLCVVAFVTRWYFVRRKMRKGVLVNADKEDGREGEGEKGLVMSIPRMSEEGHADMRPGWRAFSGTAPSLDSQRTLLDGPSEHRHSKHGSHSKIDPDAPSQVNIHVESDGEESAGEMDAALMRSYGRRRRNDEDGWRESWIDSYSVDQPALHGEWRPDSGSSPRPSLRELRLSSSDRRSSNLSATSSAGLLHTPPHTPTMPLLPLESRLDLSLRASTVESLSDFAIGLPPPSEFGMLGSRRGSVADTMLGISATAPSRPRLHGRTGSGLRSSSMTNVISASDVESREDSTPHAL</sequence>
<dbReference type="CDD" id="cd05471">
    <property type="entry name" value="pepsin_like"/>
    <property type="match status" value="1"/>
</dbReference>
<dbReference type="AlphaFoldDB" id="A0A0H2SCA9"/>
<feature type="compositionally biased region" description="Polar residues" evidence="2">
    <location>
        <begin position="731"/>
        <end position="742"/>
    </location>
</feature>
<feature type="compositionally biased region" description="Polar residues" evidence="2">
    <location>
        <begin position="529"/>
        <end position="538"/>
    </location>
</feature>
<dbReference type="PANTHER" id="PTHR47966:SF57">
    <property type="entry name" value="PEPTIDASE A1 DOMAIN-CONTAINING PROTEIN"/>
    <property type="match status" value="1"/>
</dbReference>
<dbReference type="Pfam" id="PF00026">
    <property type="entry name" value="Asp"/>
    <property type="match status" value="2"/>
</dbReference>
<evidence type="ECO:0000256" key="1">
    <source>
        <dbReference type="ARBA" id="ARBA00007447"/>
    </source>
</evidence>
<dbReference type="InterPro" id="IPR034164">
    <property type="entry name" value="Pepsin-like_dom"/>
</dbReference>
<dbReference type="Gene3D" id="2.40.70.10">
    <property type="entry name" value="Acid Proteases"/>
    <property type="match status" value="2"/>
</dbReference>
<gene>
    <name evidence="5" type="ORF">SCHPADRAFT_843665</name>
</gene>
<feature type="region of interest" description="Disordered" evidence="2">
    <location>
        <begin position="717"/>
        <end position="757"/>
    </location>
</feature>
<dbReference type="InterPro" id="IPR033121">
    <property type="entry name" value="PEPTIDASE_A1"/>
</dbReference>
<keyword evidence="3" id="KW-0472">Membrane</keyword>
<keyword evidence="6" id="KW-1185">Reference proteome</keyword>
<feature type="compositionally biased region" description="Basic and acidic residues" evidence="2">
    <location>
        <begin position="746"/>
        <end position="757"/>
    </location>
</feature>